<protein>
    <recommendedName>
        <fullName evidence="1">CD-NTase-associated protein 12/Pycsar effector protein TIR domain-containing protein</fullName>
    </recommendedName>
</protein>
<sequence>MTMTNKAKLFIGSSAESVEIAEALQTSLHFSFEVTVWSQMLFPPSQTTLAPLIKKAQNSDFALFVFQPNDLTLLRDQVVSTVRDNVILELGLFIGQIGLERTYFIIPEGEQFHLATDLIGLTPLKYNPYHSDGLLAALGPATYTMKQMLKEWGIRSK</sequence>
<proteinExistence type="predicted"/>
<feature type="domain" description="CD-NTase-associated protein 12/Pycsar effector protein TIR" evidence="1">
    <location>
        <begin position="8"/>
        <end position="127"/>
    </location>
</feature>
<dbReference type="OrthoDB" id="5497289at2"/>
<dbReference type="GO" id="GO:0050135">
    <property type="term" value="F:NADP+ nucleosidase activity"/>
    <property type="evidence" value="ECO:0007669"/>
    <property type="project" value="InterPro"/>
</dbReference>
<accession>A0A229UTB8</accession>
<dbReference type="AlphaFoldDB" id="A0A229UTB8"/>
<keyword evidence="3" id="KW-1185">Reference proteome</keyword>
<reference evidence="2 3" key="1">
    <citation type="submission" date="2017-07" db="EMBL/GenBank/DDBJ databases">
        <title>Genome sequencing and assembly of Paenibacillus rigui.</title>
        <authorList>
            <person name="Mayilraj S."/>
        </authorList>
    </citation>
    <scope>NUCLEOTIDE SEQUENCE [LARGE SCALE GENOMIC DNA]</scope>
    <source>
        <strain evidence="2 3">JCM 16352</strain>
    </source>
</reference>
<dbReference type="Pfam" id="PF10137">
    <property type="entry name" value="CAP12-PCTIR_TIR"/>
    <property type="match status" value="1"/>
</dbReference>
<dbReference type="RefSeq" id="WP_094015288.1">
    <property type="nucleotide sequence ID" value="NZ_NMQW01000017.1"/>
</dbReference>
<organism evidence="2 3">
    <name type="scientific">Paenibacillus rigui</name>
    <dbReference type="NCBI Taxonomy" id="554312"/>
    <lineage>
        <taxon>Bacteria</taxon>
        <taxon>Bacillati</taxon>
        <taxon>Bacillota</taxon>
        <taxon>Bacilli</taxon>
        <taxon>Bacillales</taxon>
        <taxon>Paenibacillaceae</taxon>
        <taxon>Paenibacillus</taxon>
    </lineage>
</organism>
<dbReference type="InterPro" id="IPR019302">
    <property type="entry name" value="CAP12/PCTIR_TIR_dom"/>
</dbReference>
<dbReference type="EMBL" id="NMQW01000017">
    <property type="protein sequence ID" value="OXM86139.1"/>
    <property type="molecule type" value="Genomic_DNA"/>
</dbReference>
<dbReference type="Proteomes" id="UP000215509">
    <property type="component" value="Unassembled WGS sequence"/>
</dbReference>
<evidence type="ECO:0000313" key="3">
    <source>
        <dbReference type="Proteomes" id="UP000215509"/>
    </source>
</evidence>
<evidence type="ECO:0000313" key="2">
    <source>
        <dbReference type="EMBL" id="OXM86139.1"/>
    </source>
</evidence>
<comment type="caution">
    <text evidence="2">The sequence shown here is derived from an EMBL/GenBank/DDBJ whole genome shotgun (WGS) entry which is preliminary data.</text>
</comment>
<name>A0A229UTB8_9BACL</name>
<gene>
    <name evidence="2" type="ORF">CF651_13060</name>
</gene>
<evidence type="ECO:0000259" key="1">
    <source>
        <dbReference type="Pfam" id="PF10137"/>
    </source>
</evidence>